<evidence type="ECO:0000313" key="2">
    <source>
        <dbReference type="EMBL" id="BDS14280.1"/>
    </source>
</evidence>
<name>A0A915YJM6_9BACT</name>
<dbReference type="Pfam" id="PF13584">
    <property type="entry name" value="BatD"/>
    <property type="match status" value="1"/>
</dbReference>
<gene>
    <name evidence="2" type="ORF">AsAng_0050590</name>
</gene>
<accession>A0A915YJM6</accession>
<dbReference type="AlphaFoldDB" id="A0A915YJM6"/>
<organism evidence="2 3">
    <name type="scientific">Aureispira anguillae</name>
    <dbReference type="NCBI Taxonomy" id="2864201"/>
    <lineage>
        <taxon>Bacteria</taxon>
        <taxon>Pseudomonadati</taxon>
        <taxon>Bacteroidota</taxon>
        <taxon>Saprospiria</taxon>
        <taxon>Saprospirales</taxon>
        <taxon>Saprospiraceae</taxon>
        <taxon>Aureispira</taxon>
    </lineage>
</organism>
<keyword evidence="1" id="KW-0732">Signal</keyword>
<sequence>MKNQVFLILLGLLTGFSSFAQQDKVSSFYVETYDTVGLEEQFEIKFTLKNTKAIARFEAPSFEGFQVVAGPMTSQSMSIINGDMTQSMTYTFILTPVDLGIYNISAASIETEMGMLVTNDIAIVVVESIDRPNYNNPLNNAFQDPFFNSPFFNDPFFNQGTNPRQGLDDMMKNFEDKLQALPPNYHYEYNPNQTPIKKPKKKEKVYKI</sequence>
<protein>
    <submittedName>
        <fullName evidence="2">BatD family protein</fullName>
    </submittedName>
</protein>
<proteinExistence type="predicted"/>
<evidence type="ECO:0000256" key="1">
    <source>
        <dbReference type="SAM" id="SignalP"/>
    </source>
</evidence>
<dbReference type="InterPro" id="IPR025738">
    <property type="entry name" value="BatD"/>
</dbReference>
<keyword evidence="3" id="KW-1185">Reference proteome</keyword>
<dbReference type="EMBL" id="AP026867">
    <property type="protein sequence ID" value="BDS14280.1"/>
    <property type="molecule type" value="Genomic_DNA"/>
</dbReference>
<dbReference type="Proteomes" id="UP001060919">
    <property type="component" value="Chromosome"/>
</dbReference>
<feature type="signal peptide" evidence="1">
    <location>
        <begin position="1"/>
        <end position="20"/>
    </location>
</feature>
<evidence type="ECO:0000313" key="3">
    <source>
        <dbReference type="Proteomes" id="UP001060919"/>
    </source>
</evidence>
<feature type="chain" id="PRO_5036735102" evidence="1">
    <location>
        <begin position="21"/>
        <end position="208"/>
    </location>
</feature>
<dbReference type="KEGG" id="aup:AsAng_0050590"/>
<reference evidence="2" key="1">
    <citation type="submission" date="2022-09" db="EMBL/GenBank/DDBJ databases">
        <title>Aureispira anguillicida sp. nov., isolated from Leptocephalus of Japanese eel Anguilla japonica.</title>
        <authorList>
            <person name="Yuasa K."/>
            <person name="Mekata T."/>
            <person name="Ikunari K."/>
        </authorList>
    </citation>
    <scope>NUCLEOTIDE SEQUENCE</scope>
    <source>
        <strain evidence="2">EL160426</strain>
    </source>
</reference>
<dbReference type="PANTHER" id="PTHR40940">
    <property type="entry name" value="PROTEIN BATD-RELATED"/>
    <property type="match status" value="1"/>
</dbReference>
<dbReference type="RefSeq" id="WP_264789503.1">
    <property type="nucleotide sequence ID" value="NZ_AP026867.1"/>
</dbReference>
<dbReference type="PANTHER" id="PTHR40940:SF2">
    <property type="entry name" value="BATD"/>
    <property type="match status" value="1"/>
</dbReference>